<gene>
    <name evidence="1" type="ORF">JHL16_34395</name>
</gene>
<keyword evidence="2" id="KW-1185">Reference proteome</keyword>
<name>A0ACC5RFT4_9HYPH</name>
<proteinExistence type="predicted"/>
<evidence type="ECO:0000313" key="2">
    <source>
        <dbReference type="Proteomes" id="UP000616151"/>
    </source>
</evidence>
<reference evidence="1" key="1">
    <citation type="submission" date="2021-01" db="EMBL/GenBank/DDBJ databases">
        <authorList>
            <person name="Sun Q."/>
        </authorList>
    </citation>
    <scope>NUCLEOTIDE SEQUENCE</scope>
    <source>
        <strain evidence="1">YIM B02566</strain>
    </source>
</reference>
<protein>
    <submittedName>
        <fullName evidence="1">MarR family transcriptional regulator</fullName>
    </submittedName>
</protein>
<comment type="caution">
    <text evidence="1">The sequence shown here is derived from an EMBL/GenBank/DDBJ whole genome shotgun (WGS) entry which is preliminary data.</text>
</comment>
<accession>A0ACC5RFT4</accession>
<sequence length="228" mass="25297">MTTFPRTPLPDRLQDGLERLAGLNRVEQWRTASAHGLNPTQLMLLNLLGRPGFEDLRVQDIARELGLSQPTITDSLTALERKGLVARASDTQDRRAVRNRLTEQGREALLSLRGGLTLTGKALSGLSAQEQGDLLQLLIKMIRTLLDDGQMPMQRMCVTCRHFRPHVSPGTDTPHFCDFVRAPFGSQDLRIDCGEHDAAPPDRLAATWRNFIAAAPGSGHPHQQEKIE</sequence>
<dbReference type="Proteomes" id="UP000616151">
    <property type="component" value="Unassembled WGS sequence"/>
</dbReference>
<dbReference type="EMBL" id="JAENHL010000008">
    <property type="protein sequence ID" value="MBK1871507.1"/>
    <property type="molecule type" value="Genomic_DNA"/>
</dbReference>
<evidence type="ECO:0000313" key="1">
    <source>
        <dbReference type="EMBL" id="MBK1871507.1"/>
    </source>
</evidence>
<organism evidence="1 2">
    <name type="scientific">Taklimakanibacter albus</name>
    <dbReference type="NCBI Taxonomy" id="2800327"/>
    <lineage>
        <taxon>Bacteria</taxon>
        <taxon>Pseudomonadati</taxon>
        <taxon>Pseudomonadota</taxon>
        <taxon>Alphaproteobacteria</taxon>
        <taxon>Hyphomicrobiales</taxon>
        <taxon>Aestuariivirgaceae</taxon>
        <taxon>Taklimakanibacter</taxon>
    </lineage>
</organism>